<evidence type="ECO:0000313" key="2">
    <source>
        <dbReference type="Proteomes" id="UP001240984"/>
    </source>
</evidence>
<keyword evidence="2" id="KW-1185">Reference proteome</keyword>
<proteinExistence type="predicted"/>
<dbReference type="Pfam" id="PF03682">
    <property type="entry name" value="UPF0158"/>
    <property type="match status" value="1"/>
</dbReference>
<comment type="caution">
    <text evidence="1">The sequence shown here is derived from an EMBL/GenBank/DDBJ whole genome shotgun (WGS) entry which is preliminary data.</text>
</comment>
<accession>A0ABT9N7E2</accession>
<sequence>MGTEDAVLDPSKIDLQEIAVALEDGSDHYERRWLIDPSTGELTLWSSDTGIDGHNPIDLDELDHLIPIDQMSSRVAYRDMADFAAALSDEREAAQLSRALDGPKPFRRFRNEIHQRLPHLVPVWNAFQQHRANGHAVEWLYDNNLIDEPTFDRYRADHPDPDVP</sequence>
<protein>
    <submittedName>
        <fullName evidence="1">Uncharacterized protein</fullName>
    </submittedName>
</protein>
<evidence type="ECO:0000313" key="1">
    <source>
        <dbReference type="EMBL" id="MDP9799609.1"/>
    </source>
</evidence>
<gene>
    <name evidence="1" type="ORF">J2S43_008121</name>
</gene>
<name>A0ABT9N7E2_9ACTN</name>
<dbReference type="Proteomes" id="UP001240984">
    <property type="component" value="Unassembled WGS sequence"/>
</dbReference>
<dbReference type="InterPro" id="IPR005361">
    <property type="entry name" value="UPF0158"/>
</dbReference>
<organism evidence="1 2">
    <name type="scientific">Catenuloplanes nepalensis</name>
    <dbReference type="NCBI Taxonomy" id="587533"/>
    <lineage>
        <taxon>Bacteria</taxon>
        <taxon>Bacillati</taxon>
        <taxon>Actinomycetota</taxon>
        <taxon>Actinomycetes</taxon>
        <taxon>Micromonosporales</taxon>
        <taxon>Micromonosporaceae</taxon>
        <taxon>Catenuloplanes</taxon>
    </lineage>
</organism>
<dbReference type="EMBL" id="JAUSRA010000001">
    <property type="protein sequence ID" value="MDP9799609.1"/>
    <property type="molecule type" value="Genomic_DNA"/>
</dbReference>
<reference evidence="1 2" key="1">
    <citation type="submission" date="2023-07" db="EMBL/GenBank/DDBJ databases">
        <title>Sequencing the genomes of 1000 actinobacteria strains.</title>
        <authorList>
            <person name="Klenk H.-P."/>
        </authorList>
    </citation>
    <scope>NUCLEOTIDE SEQUENCE [LARGE SCALE GENOMIC DNA]</scope>
    <source>
        <strain evidence="1 2">DSM 44710</strain>
    </source>
</reference>
<dbReference type="RefSeq" id="WP_306838550.1">
    <property type="nucleotide sequence ID" value="NZ_JAUSRA010000001.1"/>
</dbReference>